<sequence length="329" mass="36086">MATILAGAFFAPSIAWAEKLTINANQIKWFKSQAIGKPVGNGLIWRGGLHLTSDNEQFGGLSDITFTSTQGDVTMVTDTGRFVSGRLQYGENAAPIAIENATIERVQNSKGVNLPTIFSRDPESLDTIYRNGKAFAVRVGFEHLTRVADFNLIDGKPGGAAIEYTIPNWITRQRNNGSLESLCIAPPASPVAGSTLMILEDVRDDKRNHRAWLSGKRDGGDLSVKAENGFRPTACAFTQNGDLLILYRDVGIFGFSMQLRMVRASDVQKNNVLFGEKLLEANGGDVDNMEGLATHIGTNNETIITILSDDNFRGWERTLLLQFELVKKF</sequence>
<accession>A0ABQ5UPE3</accession>
<dbReference type="EMBL" id="BSNI01000002">
    <property type="protein sequence ID" value="GLQ16517.1"/>
    <property type="molecule type" value="Genomic_DNA"/>
</dbReference>
<keyword evidence="3" id="KW-1185">Reference proteome</keyword>
<dbReference type="InterPro" id="IPR014567">
    <property type="entry name" value="UCP031900"/>
</dbReference>
<proteinExistence type="predicted"/>
<organism evidence="2 3">
    <name type="scientific">Maritalea porphyrae</name>
    <dbReference type="NCBI Taxonomy" id="880732"/>
    <lineage>
        <taxon>Bacteria</taxon>
        <taxon>Pseudomonadati</taxon>
        <taxon>Pseudomonadota</taxon>
        <taxon>Alphaproteobacteria</taxon>
        <taxon>Hyphomicrobiales</taxon>
        <taxon>Devosiaceae</taxon>
        <taxon>Maritalea</taxon>
    </lineage>
</organism>
<protein>
    <recommendedName>
        <fullName evidence="1">Phytase-like domain-containing protein</fullName>
    </recommendedName>
</protein>
<reference evidence="2" key="1">
    <citation type="journal article" date="2014" name="Int. J. Syst. Evol. Microbiol.">
        <title>Complete genome of a new Firmicutes species belonging to the dominant human colonic microbiota ('Ruminococcus bicirculans') reveals two chromosomes and a selective capacity to utilize plant glucans.</title>
        <authorList>
            <consortium name="NISC Comparative Sequencing Program"/>
            <person name="Wegmann U."/>
            <person name="Louis P."/>
            <person name="Goesmann A."/>
            <person name="Henrissat B."/>
            <person name="Duncan S.H."/>
            <person name="Flint H.J."/>
        </authorList>
    </citation>
    <scope>NUCLEOTIDE SEQUENCE</scope>
    <source>
        <strain evidence="2">NBRC 107169</strain>
    </source>
</reference>
<gene>
    <name evidence="2" type="ORF">GCM10007879_07660</name>
</gene>
<dbReference type="Pfam" id="PF13449">
    <property type="entry name" value="Phytase-like"/>
    <property type="match status" value="1"/>
</dbReference>
<dbReference type="PIRSF" id="PIRSF031900">
    <property type="entry name" value="UCP031900"/>
    <property type="match status" value="1"/>
</dbReference>
<dbReference type="RefSeq" id="WP_284362165.1">
    <property type="nucleotide sequence ID" value="NZ_BSNI01000002.1"/>
</dbReference>
<evidence type="ECO:0000313" key="2">
    <source>
        <dbReference type="EMBL" id="GLQ16517.1"/>
    </source>
</evidence>
<feature type="domain" description="Phytase-like" evidence="1">
    <location>
        <begin position="57"/>
        <end position="312"/>
    </location>
</feature>
<dbReference type="Proteomes" id="UP001161405">
    <property type="component" value="Unassembled WGS sequence"/>
</dbReference>
<name>A0ABQ5UPE3_9HYPH</name>
<comment type="caution">
    <text evidence="2">The sequence shown here is derived from an EMBL/GenBank/DDBJ whole genome shotgun (WGS) entry which is preliminary data.</text>
</comment>
<reference evidence="2" key="2">
    <citation type="submission" date="2023-01" db="EMBL/GenBank/DDBJ databases">
        <title>Draft genome sequence of Maritalea porphyrae strain NBRC 107169.</title>
        <authorList>
            <person name="Sun Q."/>
            <person name="Mori K."/>
        </authorList>
    </citation>
    <scope>NUCLEOTIDE SEQUENCE</scope>
    <source>
        <strain evidence="2">NBRC 107169</strain>
    </source>
</reference>
<evidence type="ECO:0000313" key="3">
    <source>
        <dbReference type="Proteomes" id="UP001161405"/>
    </source>
</evidence>
<evidence type="ECO:0000259" key="1">
    <source>
        <dbReference type="Pfam" id="PF13449"/>
    </source>
</evidence>
<dbReference type="InterPro" id="IPR027372">
    <property type="entry name" value="Phytase-like_dom"/>
</dbReference>